<keyword evidence="5" id="KW-1185">Reference proteome</keyword>
<keyword evidence="1" id="KW-0862">Zinc</keyword>
<feature type="compositionally biased region" description="Basic and acidic residues" evidence="2">
    <location>
        <begin position="28"/>
        <end position="38"/>
    </location>
</feature>
<comment type="caution">
    <text evidence="4">The sequence shown here is derived from an EMBL/GenBank/DDBJ whole genome shotgun (WGS) entry which is preliminary data.</text>
</comment>
<dbReference type="PROSITE" id="PS00028">
    <property type="entry name" value="ZINC_FINGER_C2H2_1"/>
    <property type="match status" value="1"/>
</dbReference>
<dbReference type="Pfam" id="PF16637">
    <property type="entry name" value="zf-C2H2_assoc3"/>
    <property type="match status" value="1"/>
</dbReference>
<reference evidence="4 5" key="1">
    <citation type="submission" date="2019-08" db="EMBL/GenBank/DDBJ databases">
        <title>A chromosome-level genome assembly, high-density linkage maps, and genome scans reveal the genomic architecture of hybrid incompatibilities underlying speciation via character displacement in darters (Percidae: Etheostominae).</title>
        <authorList>
            <person name="Moran R.L."/>
            <person name="Catchen J.M."/>
            <person name="Fuller R.C."/>
        </authorList>
    </citation>
    <scope>NUCLEOTIDE SEQUENCE [LARGE SCALE GENOMIC DNA]</scope>
    <source>
        <strain evidence="4">EspeVRDwgs_2016</strain>
        <tissue evidence="4">Muscle</tissue>
    </source>
</reference>
<dbReference type="GO" id="GO:0008270">
    <property type="term" value="F:zinc ion binding"/>
    <property type="evidence" value="ECO:0007669"/>
    <property type="project" value="UniProtKB-KW"/>
</dbReference>
<dbReference type="InterPro" id="IPR036236">
    <property type="entry name" value="Znf_C2H2_sf"/>
</dbReference>
<accession>A0A5J5DJ62</accession>
<evidence type="ECO:0000313" key="5">
    <source>
        <dbReference type="Proteomes" id="UP000327493"/>
    </source>
</evidence>
<dbReference type="Pfam" id="PF00096">
    <property type="entry name" value="zf-C2H2"/>
    <property type="match status" value="1"/>
</dbReference>
<feature type="non-terminal residue" evidence="4">
    <location>
        <position position="1"/>
    </location>
</feature>
<protein>
    <recommendedName>
        <fullName evidence="3">C2H2-type domain-containing protein</fullName>
    </recommendedName>
</protein>
<evidence type="ECO:0000256" key="2">
    <source>
        <dbReference type="SAM" id="MobiDB-lite"/>
    </source>
</evidence>
<organism evidence="4 5">
    <name type="scientific">Etheostoma spectabile</name>
    <name type="common">orangethroat darter</name>
    <dbReference type="NCBI Taxonomy" id="54343"/>
    <lineage>
        <taxon>Eukaryota</taxon>
        <taxon>Metazoa</taxon>
        <taxon>Chordata</taxon>
        <taxon>Craniata</taxon>
        <taxon>Vertebrata</taxon>
        <taxon>Euteleostomi</taxon>
        <taxon>Actinopterygii</taxon>
        <taxon>Neopterygii</taxon>
        <taxon>Teleostei</taxon>
        <taxon>Neoteleostei</taxon>
        <taxon>Acanthomorphata</taxon>
        <taxon>Eupercaria</taxon>
        <taxon>Perciformes</taxon>
        <taxon>Percoidei</taxon>
        <taxon>Percidae</taxon>
        <taxon>Etheostomatinae</taxon>
        <taxon>Etheostoma</taxon>
    </lineage>
</organism>
<dbReference type="InterPro" id="IPR013087">
    <property type="entry name" value="Znf_C2H2_type"/>
</dbReference>
<feature type="domain" description="C2H2-type" evidence="3">
    <location>
        <begin position="72"/>
        <end position="100"/>
    </location>
</feature>
<dbReference type="Proteomes" id="UP000327493">
    <property type="component" value="Chromosome 4"/>
</dbReference>
<evidence type="ECO:0000256" key="1">
    <source>
        <dbReference type="PROSITE-ProRule" id="PRU00042"/>
    </source>
</evidence>
<feature type="region of interest" description="Disordered" evidence="2">
    <location>
        <begin position="1"/>
        <end position="71"/>
    </location>
</feature>
<keyword evidence="1" id="KW-0479">Metal-binding</keyword>
<keyword evidence="1" id="KW-0863">Zinc-finger</keyword>
<evidence type="ECO:0000259" key="3">
    <source>
        <dbReference type="PROSITE" id="PS50157"/>
    </source>
</evidence>
<dbReference type="EMBL" id="VOFY01000004">
    <property type="protein sequence ID" value="KAA8593407.1"/>
    <property type="molecule type" value="Genomic_DNA"/>
</dbReference>
<proteinExistence type="predicted"/>
<sequence length="159" mass="16805">DGQENTGKCHHLESEESDPSFGELSNGDELKSPHKPDGPELEMPPLACNGASAEALGSPEGSKAKTDPEKKFSCGICGQAFRTKSYLNKHQHRVHKAQKTQGVSGSGLNELTPSLTSPFSPQQNMSLLESFGFQIVQSAFASSLVDAEAGQSGIDFGGK</sequence>
<dbReference type="AlphaFoldDB" id="A0A5J5DJ62"/>
<evidence type="ECO:0000313" key="4">
    <source>
        <dbReference type="EMBL" id="KAA8593407.1"/>
    </source>
</evidence>
<gene>
    <name evidence="4" type="ORF">FQN60_009523</name>
</gene>
<dbReference type="SMART" id="SM00355">
    <property type="entry name" value="ZnF_C2H2"/>
    <property type="match status" value="1"/>
</dbReference>
<dbReference type="PROSITE" id="PS50157">
    <property type="entry name" value="ZINC_FINGER_C2H2_2"/>
    <property type="match status" value="1"/>
</dbReference>
<dbReference type="SUPFAM" id="SSF57667">
    <property type="entry name" value="beta-beta-alpha zinc fingers"/>
    <property type="match status" value="1"/>
</dbReference>
<name>A0A5J5DJ62_9PERO</name>
<dbReference type="Gene3D" id="3.30.160.60">
    <property type="entry name" value="Classic Zinc Finger"/>
    <property type="match status" value="1"/>
</dbReference>
<feature type="compositionally biased region" description="Basic and acidic residues" evidence="2">
    <location>
        <begin position="62"/>
        <end position="71"/>
    </location>
</feature>